<dbReference type="EMBL" id="LCWV01000185">
    <property type="protein sequence ID" value="PWI63930.1"/>
    <property type="molecule type" value="Genomic_DNA"/>
</dbReference>
<reference evidence="2 3" key="1">
    <citation type="journal article" date="2016" name="Front. Microbiol.">
        <title>Genome and transcriptome sequences reveal the specific parasitism of the nematophagous Purpureocillium lilacinum 36-1.</title>
        <authorList>
            <person name="Xie J."/>
            <person name="Li S."/>
            <person name="Mo C."/>
            <person name="Xiao X."/>
            <person name="Peng D."/>
            <person name="Wang G."/>
            <person name="Xiao Y."/>
        </authorList>
    </citation>
    <scope>NUCLEOTIDE SEQUENCE [LARGE SCALE GENOMIC DNA]</scope>
    <source>
        <strain evidence="2 3">36-1</strain>
    </source>
</reference>
<feature type="compositionally biased region" description="Low complexity" evidence="1">
    <location>
        <begin position="16"/>
        <end position="26"/>
    </location>
</feature>
<evidence type="ECO:0000313" key="2">
    <source>
        <dbReference type="EMBL" id="PWI63930.1"/>
    </source>
</evidence>
<feature type="non-terminal residue" evidence="2">
    <location>
        <position position="44"/>
    </location>
</feature>
<name>A0A2U3DNU9_PURLI</name>
<dbReference type="Proteomes" id="UP000245956">
    <property type="component" value="Unassembled WGS sequence"/>
</dbReference>
<sequence length="44" mass="4991">MADYTQYHALGQGMGNDPNDPNRNNPYAAPGQVPYQQQQQQQQQ</sequence>
<feature type="region of interest" description="Disordered" evidence="1">
    <location>
        <begin position="1"/>
        <end position="44"/>
    </location>
</feature>
<evidence type="ECO:0000256" key="1">
    <source>
        <dbReference type="SAM" id="MobiDB-lite"/>
    </source>
</evidence>
<gene>
    <name evidence="2" type="ORF">PCL_02792</name>
</gene>
<evidence type="ECO:0000313" key="3">
    <source>
        <dbReference type="Proteomes" id="UP000245956"/>
    </source>
</evidence>
<comment type="caution">
    <text evidence="2">The sequence shown here is derived from an EMBL/GenBank/DDBJ whole genome shotgun (WGS) entry which is preliminary data.</text>
</comment>
<accession>A0A2U3DNU9</accession>
<organism evidence="2 3">
    <name type="scientific">Purpureocillium lilacinum</name>
    <name type="common">Paecilomyces lilacinus</name>
    <dbReference type="NCBI Taxonomy" id="33203"/>
    <lineage>
        <taxon>Eukaryota</taxon>
        <taxon>Fungi</taxon>
        <taxon>Dikarya</taxon>
        <taxon>Ascomycota</taxon>
        <taxon>Pezizomycotina</taxon>
        <taxon>Sordariomycetes</taxon>
        <taxon>Hypocreomycetidae</taxon>
        <taxon>Hypocreales</taxon>
        <taxon>Ophiocordycipitaceae</taxon>
        <taxon>Purpureocillium</taxon>
    </lineage>
</organism>
<protein>
    <submittedName>
        <fullName evidence="2">Uncharacterized protein</fullName>
    </submittedName>
</protein>
<proteinExistence type="predicted"/>
<dbReference type="AlphaFoldDB" id="A0A2U3DNU9"/>